<dbReference type="PANTHER" id="PTHR18952:SF200">
    <property type="entry name" value="CARBONIC ANHYDRASE"/>
    <property type="match status" value="1"/>
</dbReference>
<dbReference type="Proteomes" id="UP000261520">
    <property type="component" value="Unplaced"/>
</dbReference>
<dbReference type="SMART" id="SM01057">
    <property type="entry name" value="Carb_anhydrase"/>
    <property type="match status" value="1"/>
</dbReference>
<dbReference type="InterPro" id="IPR036398">
    <property type="entry name" value="CA_dom_sf"/>
</dbReference>
<reference evidence="4" key="1">
    <citation type="submission" date="2025-08" db="UniProtKB">
        <authorList>
            <consortium name="Ensembl"/>
        </authorList>
    </citation>
    <scope>IDENTIFICATION</scope>
</reference>
<evidence type="ECO:0000259" key="3">
    <source>
        <dbReference type="PROSITE" id="PS51144"/>
    </source>
</evidence>
<dbReference type="Pfam" id="PF00194">
    <property type="entry name" value="Carb_anhydrase"/>
    <property type="match status" value="2"/>
</dbReference>
<dbReference type="AlphaFoldDB" id="A0A3B3ZDC5"/>
<dbReference type="GO" id="GO:0005886">
    <property type="term" value="C:plasma membrane"/>
    <property type="evidence" value="ECO:0007669"/>
    <property type="project" value="TreeGrafter"/>
</dbReference>
<evidence type="ECO:0000256" key="2">
    <source>
        <dbReference type="SAM" id="SignalP"/>
    </source>
</evidence>
<evidence type="ECO:0000256" key="1">
    <source>
        <dbReference type="ARBA" id="ARBA00010718"/>
    </source>
</evidence>
<dbReference type="Ensembl" id="ENSPMGT00000002776.1">
    <property type="protein sequence ID" value="ENSPMGP00000002625.1"/>
    <property type="gene ID" value="ENSPMGG00000002282.1"/>
</dbReference>
<comment type="similarity">
    <text evidence="1">Belongs to the alpha-carbonic anhydrase family.</text>
</comment>
<dbReference type="Gene3D" id="3.10.200.10">
    <property type="entry name" value="Alpha carbonic anhydrase"/>
    <property type="match status" value="1"/>
</dbReference>
<name>A0A3B3ZDC5_9GOBI</name>
<feature type="signal peptide" evidence="2">
    <location>
        <begin position="1"/>
        <end position="21"/>
    </location>
</feature>
<dbReference type="InterPro" id="IPR023561">
    <property type="entry name" value="Carbonic_anhydrase_a-class"/>
</dbReference>
<keyword evidence="5" id="KW-1185">Reference proteome</keyword>
<evidence type="ECO:0000313" key="4">
    <source>
        <dbReference type="Ensembl" id="ENSPMGP00000002625.1"/>
    </source>
</evidence>
<keyword evidence="2" id="KW-0732">Signal</keyword>
<dbReference type="InterPro" id="IPR001148">
    <property type="entry name" value="CA_dom"/>
</dbReference>
<dbReference type="SUPFAM" id="SSF51069">
    <property type="entry name" value="Carbonic anhydrase"/>
    <property type="match status" value="1"/>
</dbReference>
<feature type="chain" id="PRO_5017325027" description="Alpha-carbonic anhydrase domain-containing protein" evidence="2">
    <location>
        <begin position="22"/>
        <end position="274"/>
    </location>
</feature>
<organism evidence="4 5">
    <name type="scientific">Periophthalmus magnuspinnatus</name>
    <dbReference type="NCBI Taxonomy" id="409849"/>
    <lineage>
        <taxon>Eukaryota</taxon>
        <taxon>Metazoa</taxon>
        <taxon>Chordata</taxon>
        <taxon>Craniata</taxon>
        <taxon>Vertebrata</taxon>
        <taxon>Euteleostomi</taxon>
        <taxon>Actinopterygii</taxon>
        <taxon>Neopterygii</taxon>
        <taxon>Teleostei</taxon>
        <taxon>Neoteleostei</taxon>
        <taxon>Acanthomorphata</taxon>
        <taxon>Gobiaria</taxon>
        <taxon>Gobiiformes</taxon>
        <taxon>Gobioidei</taxon>
        <taxon>Gobiidae</taxon>
        <taxon>Oxudercinae</taxon>
        <taxon>Periophthalmus</taxon>
    </lineage>
</organism>
<sequence>VCSISGSFLVIMSMIANWCDAVWGSLAPKHCAGSRQSPIDIVSEKATYDRRLTAFTFNNFSSKTALSKIENTGNTVKVTLASGVSVSGGGLSEQYEGVQFHLHWGNGSSVPGSEHTVNSKRYAMEVSVHTTDWAYDNTTGEPAAWKTLTSYLSKITEKGQSAPLSESLSLDDLLPGVDRTKYYRYLGSLTTPNCDEAVVWTVFKDPVKVSKDLIDLFAKTVRTGNSTSPHMVNVYRGIQPKQPVTHSSCPKTSASSGLLFFALALWMSSCFHKV</sequence>
<dbReference type="PANTHER" id="PTHR18952">
    <property type="entry name" value="CARBONIC ANHYDRASE"/>
    <property type="match status" value="1"/>
</dbReference>
<evidence type="ECO:0000313" key="5">
    <source>
        <dbReference type="Proteomes" id="UP000261520"/>
    </source>
</evidence>
<protein>
    <recommendedName>
        <fullName evidence="3">Alpha-carbonic anhydrase domain-containing protein</fullName>
    </recommendedName>
</protein>
<accession>A0A3B3ZDC5</accession>
<proteinExistence type="inferred from homology"/>
<dbReference type="GO" id="GO:0008270">
    <property type="term" value="F:zinc ion binding"/>
    <property type="evidence" value="ECO:0007669"/>
    <property type="project" value="InterPro"/>
</dbReference>
<reference evidence="4" key="2">
    <citation type="submission" date="2025-09" db="UniProtKB">
        <authorList>
            <consortium name="Ensembl"/>
        </authorList>
    </citation>
    <scope>IDENTIFICATION</scope>
</reference>
<dbReference type="STRING" id="409849.ENSPMGP00000002625"/>
<dbReference type="PROSITE" id="PS51144">
    <property type="entry name" value="ALPHA_CA_2"/>
    <property type="match status" value="1"/>
</dbReference>
<feature type="domain" description="Alpha-carbonic anhydrase" evidence="3">
    <location>
        <begin position="16"/>
        <end position="253"/>
    </location>
</feature>
<dbReference type="GO" id="GO:0004089">
    <property type="term" value="F:carbonate dehydratase activity"/>
    <property type="evidence" value="ECO:0007669"/>
    <property type="project" value="InterPro"/>
</dbReference>